<dbReference type="RefSeq" id="WP_039260706.1">
    <property type="nucleotide sequence ID" value="NZ_JSWD01000034.1"/>
</dbReference>
<reference evidence="1 2" key="1">
    <citation type="submission" date="2018-06" db="EMBL/GenBank/DDBJ databases">
        <title>Genome conservation of Clostridium tetani.</title>
        <authorList>
            <person name="Bruggemann H."/>
            <person name="Popoff M.R."/>
        </authorList>
    </citation>
    <scope>NUCLEOTIDE SEQUENCE [LARGE SCALE GENOMIC DNA]</scope>
    <source>
        <strain evidence="1 2">63.05</strain>
    </source>
</reference>
<sequence>MFKFKKAKIEKDILEHLSRNGYPVTEENRSLYVIKSKFLNLHYTYPTLEIMYFGKDEILIISISCFNNIMLDKVKTISMSEVENITLYKKFLYNKLTMKVNGKKKKYNIPKGLKMPKWHKDNFSILCNELR</sequence>
<evidence type="ECO:0000313" key="1">
    <source>
        <dbReference type="EMBL" id="RXI57107.1"/>
    </source>
</evidence>
<accession>A0ABY0ETK7</accession>
<proteinExistence type="predicted"/>
<protein>
    <recommendedName>
        <fullName evidence="3">YokE-like PH domain-containing protein</fullName>
    </recommendedName>
</protein>
<name>A0ABY0ETK7_CLOTA</name>
<gene>
    <name evidence="1" type="ORF">DP131_05935</name>
</gene>
<evidence type="ECO:0008006" key="3">
    <source>
        <dbReference type="Google" id="ProtNLM"/>
    </source>
</evidence>
<dbReference type="EMBL" id="QMAU01000025">
    <property type="protein sequence ID" value="RXI57107.1"/>
    <property type="molecule type" value="Genomic_DNA"/>
</dbReference>
<comment type="caution">
    <text evidence="1">The sequence shown here is derived from an EMBL/GenBank/DDBJ whole genome shotgun (WGS) entry which is preliminary data.</text>
</comment>
<dbReference type="Proteomes" id="UP000290273">
    <property type="component" value="Unassembled WGS sequence"/>
</dbReference>
<evidence type="ECO:0000313" key="2">
    <source>
        <dbReference type="Proteomes" id="UP000290273"/>
    </source>
</evidence>
<organism evidence="1 2">
    <name type="scientific">Clostridium tetani</name>
    <dbReference type="NCBI Taxonomy" id="1513"/>
    <lineage>
        <taxon>Bacteria</taxon>
        <taxon>Bacillati</taxon>
        <taxon>Bacillota</taxon>
        <taxon>Clostridia</taxon>
        <taxon>Eubacteriales</taxon>
        <taxon>Clostridiaceae</taxon>
        <taxon>Clostridium</taxon>
    </lineage>
</organism>